<gene>
    <name evidence="1" type="ORF">SAMN02745217_02743</name>
</gene>
<proteinExistence type="predicted"/>
<reference evidence="1 2" key="1">
    <citation type="submission" date="2016-12" db="EMBL/GenBank/DDBJ databases">
        <authorList>
            <person name="Song W.-J."/>
            <person name="Kurnit D.M."/>
        </authorList>
    </citation>
    <scope>NUCLEOTIDE SEQUENCE [LARGE SCALE GENOMIC DNA]</scope>
    <source>
        <strain evidence="1 2">DSM 12503</strain>
    </source>
</reference>
<dbReference type="Proteomes" id="UP000184612">
    <property type="component" value="Unassembled WGS sequence"/>
</dbReference>
<accession>A0A1M7YDA6</accession>
<dbReference type="PROSITE" id="PS51257">
    <property type="entry name" value="PROKAR_LIPOPROTEIN"/>
    <property type="match status" value="1"/>
</dbReference>
<evidence type="ECO:0000313" key="1">
    <source>
        <dbReference type="EMBL" id="SHO50488.1"/>
    </source>
</evidence>
<dbReference type="STRING" id="1121345.SAMN02745217_02743"/>
<protein>
    <submittedName>
        <fullName evidence="1">Uncharacterized protein</fullName>
    </submittedName>
</protein>
<dbReference type="RefSeq" id="WP_073589428.1">
    <property type="nucleotide sequence ID" value="NZ_FRFD01000008.1"/>
</dbReference>
<organism evidence="1 2">
    <name type="scientific">Anaerocolumna xylanovorans DSM 12503</name>
    <dbReference type="NCBI Taxonomy" id="1121345"/>
    <lineage>
        <taxon>Bacteria</taxon>
        <taxon>Bacillati</taxon>
        <taxon>Bacillota</taxon>
        <taxon>Clostridia</taxon>
        <taxon>Lachnospirales</taxon>
        <taxon>Lachnospiraceae</taxon>
        <taxon>Anaerocolumna</taxon>
    </lineage>
</organism>
<name>A0A1M7YDA6_9FIRM</name>
<dbReference type="AlphaFoldDB" id="A0A1M7YDA6"/>
<evidence type="ECO:0000313" key="2">
    <source>
        <dbReference type="Proteomes" id="UP000184612"/>
    </source>
</evidence>
<dbReference type="EMBL" id="FRFD01000008">
    <property type="protein sequence ID" value="SHO50488.1"/>
    <property type="molecule type" value="Genomic_DNA"/>
</dbReference>
<keyword evidence="2" id="KW-1185">Reference proteome</keyword>
<sequence length="226" mass="26614">MISSRIHMDYLQPETWTHLGVILSCLNPEKEVLHILKTDTGKFRGITSHQQRIAPEEFLSSGEPEPQKIFSKYGEIEEIRVYTLPGLESYYTKVQDSSVYSMDIDDYLIYLYQMQEQTEGIQIYTRRNKTRCYLEYLKQLIDQNVKDGAFLLWLTNHGELYFNCILEYKGGKLVRLTTSDRYPDAYCDYDEVCLRLKSEYPGSVQCVTIELREFAERIEGFFRKQG</sequence>
<dbReference type="OrthoDB" id="2088058at2"/>